<feature type="compositionally biased region" description="Basic and acidic residues" evidence="7">
    <location>
        <begin position="291"/>
        <end position="305"/>
    </location>
</feature>
<evidence type="ECO:0000256" key="7">
    <source>
        <dbReference type="SAM" id="MobiDB-lite"/>
    </source>
</evidence>
<name>A0A817YZ94_9BILA</name>
<dbReference type="Gene3D" id="3.90.176.10">
    <property type="entry name" value="Toxin ADP-ribosyltransferase, Chain A, domain 1"/>
    <property type="match status" value="1"/>
</dbReference>
<dbReference type="Proteomes" id="UP000663833">
    <property type="component" value="Unassembled WGS sequence"/>
</dbReference>
<keyword evidence="6" id="KW-0520">NAD</keyword>
<keyword evidence="2 6" id="KW-0328">Glycosyltransferase</keyword>
<reference evidence="8" key="1">
    <citation type="submission" date="2021-02" db="EMBL/GenBank/DDBJ databases">
        <authorList>
            <person name="Nowell W R."/>
        </authorList>
    </citation>
    <scope>NUCLEOTIDE SEQUENCE</scope>
</reference>
<evidence type="ECO:0000256" key="3">
    <source>
        <dbReference type="ARBA" id="ARBA00022679"/>
    </source>
</evidence>
<comment type="similarity">
    <text evidence="1 6">Belongs to the Arg-specific ADP-ribosyltransferase family.</text>
</comment>
<organism evidence="8 9">
    <name type="scientific">Rotaria socialis</name>
    <dbReference type="NCBI Taxonomy" id="392032"/>
    <lineage>
        <taxon>Eukaryota</taxon>
        <taxon>Metazoa</taxon>
        <taxon>Spiralia</taxon>
        <taxon>Gnathifera</taxon>
        <taxon>Rotifera</taxon>
        <taxon>Eurotatoria</taxon>
        <taxon>Bdelloidea</taxon>
        <taxon>Philodinida</taxon>
        <taxon>Philodinidae</taxon>
        <taxon>Rotaria</taxon>
    </lineage>
</organism>
<dbReference type="InterPro" id="IPR000768">
    <property type="entry name" value="ART"/>
</dbReference>
<comment type="catalytic activity">
    <reaction evidence="5 6">
        <text>L-arginyl-[protein] + NAD(+) = N(omega)-(ADP-D-ribosyl)-L-arginyl-[protein] + nicotinamide + H(+)</text>
        <dbReference type="Rhea" id="RHEA:19149"/>
        <dbReference type="Rhea" id="RHEA-COMP:10532"/>
        <dbReference type="Rhea" id="RHEA-COMP:15087"/>
        <dbReference type="ChEBI" id="CHEBI:15378"/>
        <dbReference type="ChEBI" id="CHEBI:17154"/>
        <dbReference type="ChEBI" id="CHEBI:29965"/>
        <dbReference type="ChEBI" id="CHEBI:57540"/>
        <dbReference type="ChEBI" id="CHEBI:142554"/>
        <dbReference type="EC" id="2.4.2.31"/>
    </reaction>
</comment>
<accession>A0A817YZ94</accession>
<dbReference type="SUPFAM" id="SSF56399">
    <property type="entry name" value="ADP-ribosylation"/>
    <property type="match status" value="1"/>
</dbReference>
<protein>
    <recommendedName>
        <fullName evidence="6">NAD(P)(+)--arginine ADP-ribosyltransferase</fullName>
        <ecNumber evidence="6">2.4.2.31</ecNumber>
    </recommendedName>
    <alternativeName>
        <fullName evidence="6">Mono(ADP-ribosyl)transferase</fullName>
    </alternativeName>
</protein>
<evidence type="ECO:0000256" key="6">
    <source>
        <dbReference type="RuleBase" id="RU361228"/>
    </source>
</evidence>
<keyword evidence="3 6" id="KW-0808">Transferase</keyword>
<evidence type="ECO:0000313" key="9">
    <source>
        <dbReference type="Proteomes" id="UP000663833"/>
    </source>
</evidence>
<dbReference type="GO" id="GO:0106274">
    <property type="term" value="F:NAD+-protein-arginine ADP-ribosyltransferase activity"/>
    <property type="evidence" value="ECO:0007669"/>
    <property type="project" value="UniProtKB-EC"/>
</dbReference>
<dbReference type="PROSITE" id="PS51996">
    <property type="entry name" value="TR_MART"/>
    <property type="match status" value="1"/>
</dbReference>
<gene>
    <name evidence="8" type="ORF">LUA448_LOCUS16072</name>
</gene>
<dbReference type="EMBL" id="CAJNYD010001976">
    <property type="protein sequence ID" value="CAF3384449.1"/>
    <property type="molecule type" value="Genomic_DNA"/>
</dbReference>
<dbReference type="EC" id="2.4.2.31" evidence="6"/>
<feature type="compositionally biased region" description="Acidic residues" evidence="7">
    <location>
        <begin position="317"/>
        <end position="332"/>
    </location>
</feature>
<keyword evidence="4" id="KW-0548">Nucleotidyltransferase</keyword>
<feature type="compositionally biased region" description="Basic and acidic residues" evidence="7">
    <location>
        <begin position="271"/>
        <end position="281"/>
    </location>
</feature>
<keyword evidence="6" id="KW-0521">NADP</keyword>
<evidence type="ECO:0000256" key="2">
    <source>
        <dbReference type="ARBA" id="ARBA00022676"/>
    </source>
</evidence>
<feature type="compositionally biased region" description="Polar residues" evidence="7">
    <location>
        <begin position="306"/>
        <end position="316"/>
    </location>
</feature>
<proteinExistence type="inferred from homology"/>
<sequence length="395" mass="45127">MAEAKGTVHFNRFIDVSEEPGKLLQPIEGYQSLELVSLEEAIEPIVKFCPDVRRRAYIAKGNCDPPKDGLTQDESASIFLYTMEWAPRDQCLYVVLNSILRSKNRNRLITPWLLFMKLLLTALFNLRSCGMTVWRGVRLDLRKEYVVGKTYTWWGFSSCTESLHVLESESFLGQEEKRTMFSIECFNGKKIRPHSSLEEEDEILLLPGSQFIVKSHLQPSKKDPDLIIIHLQQVVPPFVLLEEPSISKKDNLPDLDKQTKVKLTITSTEPKPQHLKSDSKLSAKPIPTPVDEEKKYQIKSDENRINNDVNDNQGSDSDSESDFLATESDDTSNSEHISEESDLSNSDFEHCDVVTVSQPETLKKNGVTWSMYPNFSSHLYSLCISIYTSLFLLFY</sequence>
<dbReference type="Pfam" id="PF01129">
    <property type="entry name" value="ART"/>
    <property type="match status" value="1"/>
</dbReference>
<feature type="region of interest" description="Disordered" evidence="7">
    <location>
        <begin position="264"/>
        <end position="345"/>
    </location>
</feature>
<evidence type="ECO:0000256" key="1">
    <source>
        <dbReference type="ARBA" id="ARBA00009558"/>
    </source>
</evidence>
<evidence type="ECO:0000313" key="8">
    <source>
        <dbReference type="EMBL" id="CAF3384449.1"/>
    </source>
</evidence>
<dbReference type="AlphaFoldDB" id="A0A817YZ94"/>
<evidence type="ECO:0000256" key="4">
    <source>
        <dbReference type="ARBA" id="ARBA00022695"/>
    </source>
</evidence>
<dbReference type="GO" id="GO:0016779">
    <property type="term" value="F:nucleotidyltransferase activity"/>
    <property type="evidence" value="ECO:0007669"/>
    <property type="project" value="UniProtKB-KW"/>
</dbReference>
<evidence type="ECO:0000256" key="5">
    <source>
        <dbReference type="ARBA" id="ARBA00047597"/>
    </source>
</evidence>
<comment type="caution">
    <text evidence="8">The sequence shown here is derived from an EMBL/GenBank/DDBJ whole genome shotgun (WGS) entry which is preliminary data.</text>
</comment>